<sequence>MSLKGRISSPLEAGPSVLDGHHLPPRLTPALEHASSRLARKSLHLTLVMVRRDYHVPSVRVPSQASPSPGVYTPITPATPSSSSASSSFCKFGFATGPVTALKQFVRNSSRQAYESNPARRVELGSNTTSSNTPMKSPGLESPGLRLRWPLSPTTPPFSPPPMTPCTPSSAATDCPGPMTPGGASWLRLLHAPELSARDQKIQRAVFTKTAQKFSLGSSLTPAVSPTAYGLSSQLFTNSLIQNEVLFSSDGLTILSLDRLYSLKTALSSYSRTKSPLRLEDAVDELRRYILSSNGAKVTKSDLCRSYDWLNISPAAVSDLDRMYRRAYGGPDEVGAISGVKRAPPPSGKAPHHHKSRSHAAPPQMGEPSIRPDQDGFALELDVGDLSPSQIGLAVTTFETSKPPSPRGPALTIQTMFVSRPLVLRSKWDYDDDDDDDDGGDDGNGGDEDNDGDRTARPLDSLPVGFVSWTNSTSIDQVLGAGVAIPDESSVRDGPMTPNGYEDISPVTRGEWGFLMVDDAFRGERTVAVETC</sequence>
<keyword evidence="4" id="KW-1185">Reference proteome</keyword>
<comment type="caution">
    <text evidence="3">The sequence shown here is derived from an EMBL/GenBank/DDBJ whole genome shotgun (WGS) entry which is preliminary data.</text>
</comment>
<feature type="region of interest" description="Disordered" evidence="1">
    <location>
        <begin position="112"/>
        <end position="143"/>
    </location>
</feature>
<feature type="region of interest" description="Disordered" evidence="1">
    <location>
        <begin position="1"/>
        <end position="24"/>
    </location>
</feature>
<dbReference type="Pfam" id="PF24483">
    <property type="entry name" value="DUF7582"/>
    <property type="match status" value="1"/>
</dbReference>
<evidence type="ECO:0000259" key="2">
    <source>
        <dbReference type="Pfam" id="PF24483"/>
    </source>
</evidence>
<proteinExistence type="predicted"/>
<evidence type="ECO:0000313" key="4">
    <source>
        <dbReference type="Proteomes" id="UP001562357"/>
    </source>
</evidence>
<protein>
    <recommendedName>
        <fullName evidence="2">DUF7582 domain-containing protein</fullName>
    </recommendedName>
</protein>
<feature type="domain" description="DUF7582" evidence="2">
    <location>
        <begin position="182"/>
        <end position="329"/>
    </location>
</feature>
<evidence type="ECO:0000256" key="1">
    <source>
        <dbReference type="SAM" id="MobiDB-lite"/>
    </source>
</evidence>
<feature type="compositionally biased region" description="Acidic residues" evidence="1">
    <location>
        <begin position="430"/>
        <end position="451"/>
    </location>
</feature>
<reference evidence="4" key="1">
    <citation type="submission" date="2024-06" db="EMBL/GenBank/DDBJ databases">
        <title>Draft Genome Sequences of Epichloe bromicola Strains Isolated from Elymus ciliaris.</title>
        <authorList>
            <consortium name="Epichloe bromicola genome sequencing consortium"/>
            <person name="Miura A."/>
            <person name="Imano S."/>
            <person name="Ashida A."/>
            <person name="Sato I."/>
            <person name="Chiba S."/>
            <person name="Tanaka A."/>
            <person name="Camagna M."/>
            <person name="Takemoto D."/>
        </authorList>
    </citation>
    <scope>NUCLEOTIDE SEQUENCE [LARGE SCALE GENOMIC DNA]</scope>
    <source>
        <strain evidence="4">DP</strain>
    </source>
</reference>
<feature type="region of interest" description="Disordered" evidence="1">
    <location>
        <begin position="334"/>
        <end position="375"/>
    </location>
</feature>
<feature type="compositionally biased region" description="Polar residues" evidence="1">
    <location>
        <begin position="125"/>
        <end position="135"/>
    </location>
</feature>
<gene>
    <name evidence="3" type="primary">g2128</name>
    <name evidence="3" type="ORF">EsDP_00002128</name>
</gene>
<dbReference type="EMBL" id="BAAFGZ010000053">
    <property type="protein sequence ID" value="GAB0133731.1"/>
    <property type="molecule type" value="Genomic_DNA"/>
</dbReference>
<organism evidence="3 4">
    <name type="scientific">Epichloe bromicola</name>
    <dbReference type="NCBI Taxonomy" id="79588"/>
    <lineage>
        <taxon>Eukaryota</taxon>
        <taxon>Fungi</taxon>
        <taxon>Dikarya</taxon>
        <taxon>Ascomycota</taxon>
        <taxon>Pezizomycotina</taxon>
        <taxon>Sordariomycetes</taxon>
        <taxon>Hypocreomycetidae</taxon>
        <taxon>Hypocreales</taxon>
        <taxon>Clavicipitaceae</taxon>
        <taxon>Epichloe</taxon>
    </lineage>
</organism>
<dbReference type="Proteomes" id="UP001562357">
    <property type="component" value="Unassembled WGS sequence"/>
</dbReference>
<dbReference type="InterPro" id="IPR056004">
    <property type="entry name" value="DUF7582"/>
</dbReference>
<name>A0ABQ0CJW0_9HYPO</name>
<feature type="region of interest" description="Disordered" evidence="1">
    <location>
        <begin position="428"/>
        <end position="459"/>
    </location>
</feature>
<accession>A0ABQ0CJW0</accession>
<evidence type="ECO:0000313" key="3">
    <source>
        <dbReference type="EMBL" id="GAB0133731.1"/>
    </source>
</evidence>